<comment type="similarity">
    <text evidence="3 9">Belongs to the peptidase S26 family.</text>
</comment>
<sequence>MNTESDESHGKFRSIVAEWMKSMIVALLTALFVTTFLFSTAVVKGSSMYPTLEENDRLIVKKYETLLKTEEYRRGDIIVFESPLEYEEKYFIKRVIGLPGDRITISDGKVHVNDEIIEETYTDQNAFTETLFFGDDYIVSENEIFVMGDNRLSGKSHDSRSFGSISIDKIEGKVLLRVLPLDRIDSDL</sequence>
<evidence type="ECO:0000256" key="2">
    <source>
        <dbReference type="ARBA" id="ARBA00004401"/>
    </source>
</evidence>
<dbReference type="CDD" id="cd06530">
    <property type="entry name" value="S26_SPase_I"/>
    <property type="match status" value="1"/>
</dbReference>
<organism evidence="11 12">
    <name type="scientific">Proteiniclasticum aestuarii</name>
    <dbReference type="NCBI Taxonomy" id="2817862"/>
    <lineage>
        <taxon>Bacteria</taxon>
        <taxon>Bacillati</taxon>
        <taxon>Bacillota</taxon>
        <taxon>Clostridia</taxon>
        <taxon>Eubacteriales</taxon>
        <taxon>Clostridiaceae</taxon>
        <taxon>Proteiniclasticum</taxon>
    </lineage>
</organism>
<accession>A0A939H6R1</accession>
<dbReference type="Gene3D" id="2.10.109.10">
    <property type="entry name" value="Umud Fragment, subunit A"/>
    <property type="match status" value="1"/>
</dbReference>
<dbReference type="SUPFAM" id="SSF51306">
    <property type="entry name" value="LexA/Signal peptidase"/>
    <property type="match status" value="1"/>
</dbReference>
<keyword evidence="8" id="KW-1133">Transmembrane helix</keyword>
<dbReference type="PROSITE" id="PS00501">
    <property type="entry name" value="SPASE_I_1"/>
    <property type="match status" value="1"/>
</dbReference>
<dbReference type="InterPro" id="IPR019533">
    <property type="entry name" value="Peptidase_S26"/>
</dbReference>
<dbReference type="Pfam" id="PF10502">
    <property type="entry name" value="Peptidase_S26"/>
    <property type="match status" value="1"/>
</dbReference>
<dbReference type="InterPro" id="IPR019756">
    <property type="entry name" value="Pept_S26A_signal_pept_1_Ser-AS"/>
</dbReference>
<dbReference type="PRINTS" id="PR00727">
    <property type="entry name" value="LEADERPTASE"/>
</dbReference>
<evidence type="ECO:0000256" key="3">
    <source>
        <dbReference type="ARBA" id="ARBA00009370"/>
    </source>
</evidence>
<dbReference type="EMBL" id="JAFNJU010000007">
    <property type="protein sequence ID" value="MBO1265292.1"/>
    <property type="molecule type" value="Genomic_DNA"/>
</dbReference>
<dbReference type="GO" id="GO:0005886">
    <property type="term" value="C:plasma membrane"/>
    <property type="evidence" value="ECO:0007669"/>
    <property type="project" value="UniProtKB-SubCell"/>
</dbReference>
<evidence type="ECO:0000313" key="12">
    <source>
        <dbReference type="Proteomes" id="UP000664218"/>
    </source>
</evidence>
<reference evidence="11" key="1">
    <citation type="submission" date="2021-03" db="EMBL/GenBank/DDBJ databases">
        <title>Proteiniclasticum marinus sp. nov., isolated from tidal flat sediment.</title>
        <authorList>
            <person name="Namirimu T."/>
            <person name="Yang J.-A."/>
            <person name="Yang S.-H."/>
            <person name="Kim Y.-J."/>
            <person name="Kwon K.K."/>
        </authorList>
    </citation>
    <scope>NUCLEOTIDE SEQUENCE</scope>
    <source>
        <strain evidence="11">SCR006</strain>
    </source>
</reference>
<evidence type="ECO:0000313" key="11">
    <source>
        <dbReference type="EMBL" id="MBO1265292.1"/>
    </source>
</evidence>
<evidence type="ECO:0000256" key="5">
    <source>
        <dbReference type="ARBA" id="ARBA00022670"/>
    </source>
</evidence>
<feature type="transmembrane region" description="Helical" evidence="8">
    <location>
        <begin position="23"/>
        <end position="43"/>
    </location>
</feature>
<evidence type="ECO:0000256" key="6">
    <source>
        <dbReference type="ARBA" id="ARBA00022801"/>
    </source>
</evidence>
<dbReference type="GO" id="GO:0009003">
    <property type="term" value="F:signal peptidase activity"/>
    <property type="evidence" value="ECO:0007669"/>
    <property type="project" value="UniProtKB-EC"/>
</dbReference>
<comment type="caution">
    <text evidence="11">The sequence shown here is derived from an EMBL/GenBank/DDBJ whole genome shotgun (WGS) entry which is preliminary data.</text>
</comment>
<gene>
    <name evidence="11" type="primary">lepB</name>
    <name evidence="11" type="ORF">J3A84_09650</name>
</gene>
<dbReference type="InterPro" id="IPR036286">
    <property type="entry name" value="LexA/Signal_pep-like_sf"/>
</dbReference>
<dbReference type="EC" id="3.4.21.89" evidence="4 8"/>
<keyword evidence="6 8" id="KW-0378">Hydrolase</keyword>
<comment type="subcellular location">
    <subcellularLocation>
        <location evidence="2">Cell membrane</location>
        <topology evidence="2">Single-pass type II membrane protein</topology>
    </subcellularLocation>
    <subcellularLocation>
        <location evidence="9">Membrane</location>
        <topology evidence="9">Single-pass type II membrane protein</topology>
    </subcellularLocation>
</comment>
<dbReference type="InterPro" id="IPR000223">
    <property type="entry name" value="Pept_S26A_signal_pept_1"/>
</dbReference>
<dbReference type="PANTHER" id="PTHR43390:SF1">
    <property type="entry name" value="CHLOROPLAST PROCESSING PEPTIDASE"/>
    <property type="match status" value="1"/>
</dbReference>
<feature type="active site" evidence="7">
    <location>
        <position position="93"/>
    </location>
</feature>
<comment type="catalytic activity">
    <reaction evidence="1 8">
        <text>Cleavage of hydrophobic, N-terminal signal or leader sequences from secreted and periplasmic proteins.</text>
        <dbReference type="EC" id="3.4.21.89"/>
    </reaction>
</comment>
<keyword evidence="5 8" id="KW-0645">Protease</keyword>
<dbReference type="GO" id="GO:0004252">
    <property type="term" value="F:serine-type endopeptidase activity"/>
    <property type="evidence" value="ECO:0007669"/>
    <property type="project" value="InterPro"/>
</dbReference>
<dbReference type="NCBIfam" id="TIGR02227">
    <property type="entry name" value="sigpep_I_bact"/>
    <property type="match status" value="1"/>
</dbReference>
<dbReference type="InterPro" id="IPR019757">
    <property type="entry name" value="Pept_S26A_signal_pept_1_Lys-AS"/>
</dbReference>
<dbReference type="RefSeq" id="WP_207599820.1">
    <property type="nucleotide sequence ID" value="NZ_JAFNJU010000007.1"/>
</dbReference>
<evidence type="ECO:0000256" key="1">
    <source>
        <dbReference type="ARBA" id="ARBA00000677"/>
    </source>
</evidence>
<keyword evidence="8" id="KW-0812">Transmembrane</keyword>
<dbReference type="PANTHER" id="PTHR43390">
    <property type="entry name" value="SIGNAL PEPTIDASE I"/>
    <property type="match status" value="1"/>
</dbReference>
<keyword evidence="12" id="KW-1185">Reference proteome</keyword>
<name>A0A939H6R1_9CLOT</name>
<dbReference type="Proteomes" id="UP000664218">
    <property type="component" value="Unassembled WGS sequence"/>
</dbReference>
<keyword evidence="8" id="KW-0472">Membrane</keyword>
<evidence type="ECO:0000256" key="7">
    <source>
        <dbReference type="PIRSR" id="PIRSR600223-1"/>
    </source>
</evidence>
<evidence type="ECO:0000256" key="4">
    <source>
        <dbReference type="ARBA" id="ARBA00013208"/>
    </source>
</evidence>
<protein>
    <recommendedName>
        <fullName evidence="4 8">Signal peptidase I</fullName>
        <ecNumber evidence="4 8">3.4.21.89</ecNumber>
    </recommendedName>
</protein>
<dbReference type="AlphaFoldDB" id="A0A939H6R1"/>
<dbReference type="GO" id="GO:0006465">
    <property type="term" value="P:signal peptide processing"/>
    <property type="evidence" value="ECO:0007669"/>
    <property type="project" value="InterPro"/>
</dbReference>
<evidence type="ECO:0000256" key="8">
    <source>
        <dbReference type="RuleBase" id="RU003993"/>
    </source>
</evidence>
<proteinExistence type="inferred from homology"/>
<feature type="active site" evidence="7">
    <location>
        <position position="47"/>
    </location>
</feature>
<dbReference type="PROSITE" id="PS00760">
    <property type="entry name" value="SPASE_I_2"/>
    <property type="match status" value="1"/>
</dbReference>
<evidence type="ECO:0000259" key="10">
    <source>
        <dbReference type="Pfam" id="PF10502"/>
    </source>
</evidence>
<feature type="domain" description="Peptidase S26" evidence="10">
    <location>
        <begin position="17"/>
        <end position="178"/>
    </location>
</feature>
<evidence type="ECO:0000256" key="9">
    <source>
        <dbReference type="RuleBase" id="RU362042"/>
    </source>
</evidence>